<dbReference type="AlphaFoldDB" id="A0A0B7KQ97"/>
<dbReference type="PRINTS" id="PR00081">
    <property type="entry name" value="GDHRDH"/>
</dbReference>
<accession>A0A0B7KQ97</accession>
<dbReference type="InterPro" id="IPR036291">
    <property type="entry name" value="NAD(P)-bd_dom_sf"/>
</dbReference>
<dbReference type="SUPFAM" id="SSF51735">
    <property type="entry name" value="NAD(P)-binding Rossmann-fold domains"/>
    <property type="match status" value="2"/>
</dbReference>
<sequence length="819" mass="88774">MSGEQGQFKPVPKAQEQNQPGLEKHLAPSGEVTKLEGKDQFHEYRAAGKLSGSKALITGGDSGIGRSVAVLFAREGADVTIVYLPEEEEDAQETKKLVEESEGRKCLLIPGNLMDNETCRQAVKQHVDTHGGLHVLVNNASKQIMCQDFAEIDLDNVESTFRSNILQMFALTKYALPHMEKGGSFVFLASKDAELFYVGQVYAAPTQTGPPVVQGTEMAYVIPVTNVTSHGPYDGPSPTTTGALSTSVVAPSVPALPPPDDAFNYPADGQLHGDQPAPDFDYQSLALALYQEWIELDLFHWGLATFSEADFEAAGISAEDRFLIQHMADQEIGHATVITNMLGPQAPKQCTYNYPVTNVREFIDFNQKLTRWGESGVYGFLPHLNSGPAGQLLLQSITVEARQQLIFRQFGGQFPMPEWHIAGIPQSWAWTFLAPYISSCPADQTRLVWQNFPALHVLNQPNPARVNGSDSFNETIGGSSNTLSTADIPDDQLCLNATEEGSDCGPAISQNRSIPLSYPGRKVFLQWDEPGQVVGPNNSYVTSTNVRVPQFAAWVSQLNVTYSPLENVNATDRTAYTVQPDVSTWAGDPAINGTMFLALTDVDMLFSSQWRAPRWPSSTSRLKRRTPSTPRSRNKNGGDAVLIASDLSQAANCSDVATRVSTALGGLDILVNNAGYCKEVSDTASISNEQRTKTLRTNVDATFFLTRACIPLLSEGGSIIISADSYIGAPTRLDYATSKGAIVAFTRALSNELIKEDIRINPVAAGPVWTPMLSRATGAEAQKGQGLGNSTPMGRIGQPIEIATSYLFLASKESSFYSG</sequence>
<dbReference type="InterPro" id="IPR039254">
    <property type="entry name" value="Rds1"/>
</dbReference>
<name>A0A0B7KQ97_BIOOC</name>
<feature type="region of interest" description="Disordered" evidence="2">
    <location>
        <begin position="617"/>
        <end position="638"/>
    </location>
</feature>
<gene>
    <name evidence="3" type="ORF">BN869_000013705_1</name>
</gene>
<keyword evidence="1" id="KW-0521">NADP</keyword>
<proteinExistence type="predicted"/>
<dbReference type="PRINTS" id="PR00080">
    <property type="entry name" value="SDRFAMILY"/>
</dbReference>
<dbReference type="PANTHER" id="PTHR38705:SF1">
    <property type="entry name" value="PROTEIN RDS1"/>
    <property type="match status" value="1"/>
</dbReference>
<protein>
    <submittedName>
        <fullName evidence="3">Uncharacterized protein</fullName>
    </submittedName>
</protein>
<dbReference type="InterPro" id="IPR020904">
    <property type="entry name" value="Sc_DH/Rdtase_CS"/>
</dbReference>
<dbReference type="InterPro" id="IPR002347">
    <property type="entry name" value="SDR_fam"/>
</dbReference>
<feature type="region of interest" description="Disordered" evidence="2">
    <location>
        <begin position="1"/>
        <end position="38"/>
    </location>
</feature>
<evidence type="ECO:0000256" key="1">
    <source>
        <dbReference type="ARBA" id="ARBA00022857"/>
    </source>
</evidence>
<reference evidence="3" key="1">
    <citation type="submission" date="2015-01" db="EMBL/GenBank/DDBJ databases">
        <authorList>
            <person name="Durling Mikael"/>
        </authorList>
    </citation>
    <scope>NUCLEOTIDE SEQUENCE</scope>
</reference>
<dbReference type="FunFam" id="3.40.50.720:FF:000084">
    <property type="entry name" value="Short-chain dehydrogenase reductase"/>
    <property type="match status" value="1"/>
</dbReference>
<dbReference type="PROSITE" id="PS00061">
    <property type="entry name" value="ADH_SHORT"/>
    <property type="match status" value="1"/>
</dbReference>
<dbReference type="Pfam" id="PF00106">
    <property type="entry name" value="adh_short"/>
    <property type="match status" value="1"/>
</dbReference>
<dbReference type="Pfam" id="PF13561">
    <property type="entry name" value="adh_short_C2"/>
    <property type="match status" value="1"/>
</dbReference>
<evidence type="ECO:0000256" key="2">
    <source>
        <dbReference type="SAM" id="MobiDB-lite"/>
    </source>
</evidence>
<dbReference type="Gene3D" id="3.40.50.720">
    <property type="entry name" value="NAD(P)-binding Rossmann-like Domain"/>
    <property type="match status" value="2"/>
</dbReference>
<evidence type="ECO:0000313" key="3">
    <source>
        <dbReference type="EMBL" id="CEO57647.1"/>
    </source>
</evidence>
<dbReference type="PANTHER" id="PTHR38705">
    <property type="entry name" value="PROTEIN RDS1"/>
    <property type="match status" value="1"/>
</dbReference>
<organism evidence="3">
    <name type="scientific">Bionectria ochroleuca</name>
    <name type="common">Gliocladium roseum</name>
    <dbReference type="NCBI Taxonomy" id="29856"/>
    <lineage>
        <taxon>Eukaryota</taxon>
        <taxon>Fungi</taxon>
        <taxon>Dikarya</taxon>
        <taxon>Ascomycota</taxon>
        <taxon>Pezizomycotina</taxon>
        <taxon>Sordariomycetes</taxon>
        <taxon>Hypocreomycetidae</taxon>
        <taxon>Hypocreales</taxon>
        <taxon>Bionectriaceae</taxon>
        <taxon>Clonostachys</taxon>
    </lineage>
</organism>
<dbReference type="Pfam" id="PF13668">
    <property type="entry name" value="Ferritin_2"/>
    <property type="match status" value="1"/>
</dbReference>
<dbReference type="EMBL" id="CDPU01000119">
    <property type="protein sequence ID" value="CEO57647.1"/>
    <property type="molecule type" value="Genomic_DNA"/>
</dbReference>